<protein>
    <submittedName>
        <fullName evidence="2">Uncharacterized protein</fullName>
    </submittedName>
</protein>
<dbReference type="Proteomes" id="UP000683310">
    <property type="component" value="Chromosome"/>
</dbReference>
<sequence>MNNHDYAHHQIGLPAYGRPEYDANGLLLNGFQALPLRWWLPLFFALVVFAGGIVVGIQLEKQTPSMPASVNVCRADEVDRIDCVHVDPQSPVPAPVVAR</sequence>
<evidence type="ECO:0000313" key="3">
    <source>
        <dbReference type="Proteomes" id="UP000683310"/>
    </source>
</evidence>
<keyword evidence="1" id="KW-0812">Transmembrane</keyword>
<evidence type="ECO:0000256" key="1">
    <source>
        <dbReference type="SAM" id="Phobius"/>
    </source>
</evidence>
<name>A0ABX8CSR0_9NOCA</name>
<reference evidence="2 3" key="1">
    <citation type="submission" date="2021-04" db="EMBL/GenBank/DDBJ databases">
        <title>Nocardia tengchongensis.</title>
        <authorList>
            <person name="Zhuang k."/>
            <person name="Ran Y."/>
            <person name="Li W."/>
        </authorList>
    </citation>
    <scope>NUCLEOTIDE SEQUENCE [LARGE SCALE GENOMIC DNA]</scope>
    <source>
        <strain evidence="2 3">CFH S0057</strain>
    </source>
</reference>
<proteinExistence type="predicted"/>
<organism evidence="2 3">
    <name type="scientific">Nocardia tengchongensis</name>
    <dbReference type="NCBI Taxonomy" id="2055889"/>
    <lineage>
        <taxon>Bacteria</taxon>
        <taxon>Bacillati</taxon>
        <taxon>Actinomycetota</taxon>
        <taxon>Actinomycetes</taxon>
        <taxon>Mycobacteriales</taxon>
        <taxon>Nocardiaceae</taxon>
        <taxon>Nocardia</taxon>
    </lineage>
</organism>
<dbReference type="EMBL" id="CP074371">
    <property type="protein sequence ID" value="QVI22918.1"/>
    <property type="molecule type" value="Genomic_DNA"/>
</dbReference>
<accession>A0ABX8CSR0</accession>
<evidence type="ECO:0000313" key="2">
    <source>
        <dbReference type="EMBL" id="QVI22918.1"/>
    </source>
</evidence>
<feature type="transmembrane region" description="Helical" evidence="1">
    <location>
        <begin position="38"/>
        <end position="57"/>
    </location>
</feature>
<keyword evidence="3" id="KW-1185">Reference proteome</keyword>
<keyword evidence="1" id="KW-1133">Transmembrane helix</keyword>
<gene>
    <name evidence="2" type="ORF">KHQ06_08120</name>
</gene>
<keyword evidence="1" id="KW-0472">Membrane</keyword>